<dbReference type="PIRSF" id="PIRSF002744">
    <property type="entry name" value="Pur-cyt_permease"/>
    <property type="match status" value="1"/>
</dbReference>
<keyword evidence="4 8" id="KW-0812">Transmembrane</keyword>
<organism evidence="9 10">
    <name type="scientific">Mycolicibacterium brisbanense</name>
    <dbReference type="NCBI Taxonomy" id="146020"/>
    <lineage>
        <taxon>Bacteria</taxon>
        <taxon>Bacillati</taxon>
        <taxon>Actinomycetota</taxon>
        <taxon>Actinomycetes</taxon>
        <taxon>Mycobacteriales</taxon>
        <taxon>Mycobacteriaceae</taxon>
        <taxon>Mycolicibacterium</taxon>
    </lineage>
</organism>
<dbReference type="PANTHER" id="PTHR31806:SF1">
    <property type="entry name" value="PURINE-CYTOSINE PERMEASE FCY2-RELATED"/>
    <property type="match status" value="1"/>
</dbReference>
<evidence type="ECO:0000256" key="6">
    <source>
        <dbReference type="ARBA" id="ARBA00023136"/>
    </source>
</evidence>
<dbReference type="InterPro" id="IPR001248">
    <property type="entry name" value="Pur-cyt_permease"/>
</dbReference>
<feature type="transmembrane region" description="Helical" evidence="8">
    <location>
        <begin position="252"/>
        <end position="274"/>
    </location>
</feature>
<gene>
    <name evidence="9" type="ORF">RMCB_0336</name>
</gene>
<proteinExistence type="inferred from homology"/>
<comment type="caution">
    <text evidence="9">The sequence shown here is derived from an EMBL/GenBank/DDBJ whole genome shotgun (WGS) entry which is preliminary data.</text>
</comment>
<evidence type="ECO:0000256" key="1">
    <source>
        <dbReference type="ARBA" id="ARBA00004141"/>
    </source>
</evidence>
<feature type="transmembrane region" description="Helical" evidence="8">
    <location>
        <begin position="407"/>
        <end position="427"/>
    </location>
</feature>
<dbReference type="Gene3D" id="1.10.4160.10">
    <property type="entry name" value="Hydantoin permease"/>
    <property type="match status" value="1"/>
</dbReference>
<keyword evidence="3 7" id="KW-0813">Transport</keyword>
<feature type="transmembrane region" description="Helical" evidence="8">
    <location>
        <begin position="121"/>
        <end position="140"/>
    </location>
</feature>
<dbReference type="GO" id="GO:0005886">
    <property type="term" value="C:plasma membrane"/>
    <property type="evidence" value="ECO:0007669"/>
    <property type="project" value="TreeGrafter"/>
</dbReference>
<dbReference type="AlphaFoldDB" id="A0A117I420"/>
<sequence>MAGDTDEREVVTDEFGRVETRGIDFIPAQERHGKPRDLFKVWAASNINYLYIVLGGLLTVSGLNIWQATLVVVVGNLFWFAIGVMATSGPVAGAPSSVIMRAMYGITGNRLNLGIFQWPVFIAYEAINLCVGALAGYAVVEAAGVSLPVPVRVAIVVVIAAATLVISVYGHATIMRMSGVFTVMLAAVMIVLGIFVVAHADWAYHPDTTLSSGSLWATMAAGTAIIAAAPLSWGVSPDYARYLPTETSARAVAIWTALGGFIPSVALGVLGILAGTVIDMADAQGNLAKIVPAWFYPVFLLVIVVGSMANNVLTMYSSGLYLQAVGIALRRSITVLFDGLLGTALACYALFVSDFTSALSGILESSILLVGPSVAIYVTDQWLRHNRYDGVALNDVSAHSVAWYTRGFNIAGIAAFLAGAAAAALFVQNSEFAGPLAGALGGADLSWLVGPLVSACVYIAVTRLCYPALPTGQDLTTRKTFVQ</sequence>
<dbReference type="PANTHER" id="PTHR31806">
    <property type="entry name" value="PURINE-CYTOSINE PERMEASE FCY2-RELATED"/>
    <property type="match status" value="1"/>
</dbReference>
<accession>A0A117I420</accession>
<feature type="transmembrane region" description="Helical" evidence="8">
    <location>
        <begin position="294"/>
        <end position="313"/>
    </location>
</feature>
<feature type="transmembrane region" description="Helical" evidence="8">
    <location>
        <begin position="78"/>
        <end position="100"/>
    </location>
</feature>
<evidence type="ECO:0000256" key="4">
    <source>
        <dbReference type="ARBA" id="ARBA00022692"/>
    </source>
</evidence>
<evidence type="ECO:0000313" key="10">
    <source>
        <dbReference type="Proteomes" id="UP000069620"/>
    </source>
</evidence>
<dbReference type="OrthoDB" id="9809167at2"/>
<feature type="transmembrane region" description="Helical" evidence="8">
    <location>
        <begin position="152"/>
        <end position="172"/>
    </location>
</feature>
<evidence type="ECO:0000256" key="5">
    <source>
        <dbReference type="ARBA" id="ARBA00022989"/>
    </source>
</evidence>
<reference evidence="10" key="1">
    <citation type="journal article" date="2016" name="Genome Announc.">
        <title>Draft Genome Sequences of Five Rapidly Growing Mycobacterium Species, M. thermoresistibile, M. fortuitum subsp. acetamidolyticum, M. canariasense, M. brisbanense, and M. novocastrense.</title>
        <authorList>
            <person name="Katahira K."/>
            <person name="Ogura Y."/>
            <person name="Gotoh Y."/>
            <person name="Hayashi T."/>
        </authorList>
    </citation>
    <scope>NUCLEOTIDE SEQUENCE [LARGE SCALE GENOMIC DNA]</scope>
    <source>
        <strain evidence="10">JCM15654</strain>
    </source>
</reference>
<comment type="similarity">
    <text evidence="2 7">Belongs to the purine-cytosine permease (2.A.39) family.</text>
</comment>
<dbReference type="Proteomes" id="UP000069620">
    <property type="component" value="Unassembled WGS sequence"/>
</dbReference>
<evidence type="ECO:0000256" key="7">
    <source>
        <dbReference type="PIRNR" id="PIRNR002744"/>
    </source>
</evidence>
<feature type="transmembrane region" description="Helical" evidence="8">
    <location>
        <begin position="358"/>
        <end position="378"/>
    </location>
</feature>
<dbReference type="RefSeq" id="WP_063979562.1">
    <property type="nucleotide sequence ID" value="NZ_BCSX01000004.1"/>
</dbReference>
<comment type="subcellular location">
    <subcellularLocation>
        <location evidence="1">Membrane</location>
        <topology evidence="1">Multi-pass membrane protein</topology>
    </subcellularLocation>
</comment>
<dbReference type="GO" id="GO:0022857">
    <property type="term" value="F:transmembrane transporter activity"/>
    <property type="evidence" value="ECO:0007669"/>
    <property type="project" value="InterPro"/>
</dbReference>
<reference evidence="10" key="2">
    <citation type="submission" date="2016-02" db="EMBL/GenBank/DDBJ databases">
        <title>Draft genome sequence of five rapidly growing Mycobacterium species.</title>
        <authorList>
            <person name="Katahira K."/>
            <person name="Gotou Y."/>
            <person name="Iida K."/>
            <person name="Ogura Y."/>
            <person name="Hayashi T."/>
        </authorList>
    </citation>
    <scope>NUCLEOTIDE SEQUENCE [LARGE SCALE GENOMIC DNA]</scope>
    <source>
        <strain evidence="10">JCM15654</strain>
    </source>
</reference>
<protein>
    <submittedName>
        <fullName evidence="9">Putative NCS1 family transporter</fullName>
    </submittedName>
</protein>
<keyword evidence="5 8" id="KW-1133">Transmembrane helix</keyword>
<dbReference type="STRING" id="146020.RMCB_0336"/>
<evidence type="ECO:0000256" key="3">
    <source>
        <dbReference type="ARBA" id="ARBA00022448"/>
    </source>
</evidence>
<dbReference type="InterPro" id="IPR026030">
    <property type="entry name" value="Pur-cyt_permease_Fcy2/21/22"/>
</dbReference>
<evidence type="ECO:0000313" key="9">
    <source>
        <dbReference type="EMBL" id="GAS86240.1"/>
    </source>
</evidence>
<evidence type="ECO:0000256" key="2">
    <source>
        <dbReference type="ARBA" id="ARBA00008974"/>
    </source>
</evidence>
<feature type="transmembrane region" description="Helical" evidence="8">
    <location>
        <begin position="210"/>
        <end position="231"/>
    </location>
</feature>
<keyword evidence="10" id="KW-1185">Reference proteome</keyword>
<feature type="transmembrane region" description="Helical" evidence="8">
    <location>
        <begin position="447"/>
        <end position="469"/>
    </location>
</feature>
<name>A0A117I420_9MYCO</name>
<feature type="transmembrane region" description="Helical" evidence="8">
    <location>
        <begin position="49"/>
        <end position="66"/>
    </location>
</feature>
<feature type="transmembrane region" description="Helical" evidence="8">
    <location>
        <begin position="333"/>
        <end position="352"/>
    </location>
</feature>
<evidence type="ECO:0000256" key="8">
    <source>
        <dbReference type="SAM" id="Phobius"/>
    </source>
</evidence>
<dbReference type="EMBL" id="BCSX01000004">
    <property type="protein sequence ID" value="GAS86240.1"/>
    <property type="molecule type" value="Genomic_DNA"/>
</dbReference>
<dbReference type="Pfam" id="PF02133">
    <property type="entry name" value="Transp_cyt_pur"/>
    <property type="match status" value="1"/>
</dbReference>
<keyword evidence="6 7" id="KW-0472">Membrane</keyword>
<feature type="transmembrane region" description="Helical" evidence="8">
    <location>
        <begin position="179"/>
        <end position="198"/>
    </location>
</feature>